<proteinExistence type="predicted"/>
<evidence type="ECO:0000256" key="2">
    <source>
        <dbReference type="SAM" id="SignalP"/>
    </source>
</evidence>
<evidence type="ECO:0000313" key="4">
    <source>
        <dbReference type="Proteomes" id="UP000618931"/>
    </source>
</evidence>
<feature type="chain" id="PRO_5046542328" description="DUF4890 domain-containing protein" evidence="2">
    <location>
        <begin position="21"/>
        <end position="108"/>
    </location>
</feature>
<dbReference type="EMBL" id="JADQDM010000023">
    <property type="protein sequence ID" value="MBF9224106.1"/>
    <property type="molecule type" value="Genomic_DNA"/>
</dbReference>
<organism evidence="3 4">
    <name type="scientific">Hymenobacter ruricola</name>
    <dbReference type="NCBI Taxonomy" id="2791023"/>
    <lineage>
        <taxon>Bacteria</taxon>
        <taxon>Pseudomonadati</taxon>
        <taxon>Bacteroidota</taxon>
        <taxon>Cytophagia</taxon>
        <taxon>Cytophagales</taxon>
        <taxon>Hymenobacteraceae</taxon>
        <taxon>Hymenobacter</taxon>
    </lineage>
</organism>
<gene>
    <name evidence="3" type="ORF">I2H31_23585</name>
</gene>
<evidence type="ECO:0000313" key="3">
    <source>
        <dbReference type="EMBL" id="MBF9224106.1"/>
    </source>
</evidence>
<feature type="signal peptide" evidence="2">
    <location>
        <begin position="1"/>
        <end position="20"/>
    </location>
</feature>
<reference evidence="3 4" key="1">
    <citation type="submission" date="2020-11" db="EMBL/GenBank/DDBJ databases">
        <authorList>
            <person name="Kim M.K."/>
        </authorList>
    </citation>
    <scope>NUCLEOTIDE SEQUENCE [LARGE SCALE GENOMIC DNA]</scope>
    <source>
        <strain evidence="3 4">BT662</strain>
    </source>
</reference>
<evidence type="ECO:0008006" key="5">
    <source>
        <dbReference type="Google" id="ProtNLM"/>
    </source>
</evidence>
<accession>A0ABS0IBH2</accession>
<keyword evidence="2" id="KW-0732">Signal</keyword>
<keyword evidence="4" id="KW-1185">Reference proteome</keyword>
<feature type="compositionally biased region" description="Basic residues" evidence="1">
    <location>
        <begin position="75"/>
        <end position="85"/>
    </location>
</feature>
<comment type="caution">
    <text evidence="3">The sequence shown here is derived from an EMBL/GenBank/DDBJ whole genome shotgun (WGS) entry which is preliminary data.</text>
</comment>
<dbReference type="Proteomes" id="UP000618931">
    <property type="component" value="Unassembled WGS sequence"/>
</dbReference>
<name>A0ABS0IBH2_9BACT</name>
<dbReference type="RefSeq" id="WP_196295526.1">
    <property type="nucleotide sequence ID" value="NZ_JADQDM010000023.1"/>
</dbReference>
<protein>
    <recommendedName>
        <fullName evidence="5">DUF4890 domain-containing protein</fullName>
    </recommendedName>
</protein>
<evidence type="ECO:0000256" key="1">
    <source>
        <dbReference type="SAM" id="MobiDB-lite"/>
    </source>
</evidence>
<feature type="region of interest" description="Disordered" evidence="1">
    <location>
        <begin position="21"/>
        <end position="108"/>
    </location>
</feature>
<sequence>MKNILFLGTVLALAPAAARAQYGPGGTESLSQHHANAAAEVEAQQRATASTGGNSGSKRIMPLIPLFRTPEEKARRSHQKAQHALKKNDRKQAKINAELSRQREAVLK</sequence>